<proteinExistence type="predicted"/>
<dbReference type="KEGG" id="hsw:Hsw_2436"/>
<dbReference type="InterPro" id="IPR001279">
    <property type="entry name" value="Metallo-B-lactamas"/>
</dbReference>
<dbReference type="InterPro" id="IPR036866">
    <property type="entry name" value="RibonucZ/Hydroxyglut_hydro"/>
</dbReference>
<evidence type="ECO:0000313" key="2">
    <source>
        <dbReference type="EMBL" id="AHJ98031.1"/>
    </source>
</evidence>
<reference evidence="2 3" key="1">
    <citation type="submission" date="2014-01" db="EMBL/GenBank/DDBJ databases">
        <title>Complete genome sequence of ionizing-radiation resistance bacterium Hymenobacter swuensis DY53.</title>
        <authorList>
            <person name="Jung J.-H."/>
            <person name="Jeong S.-W."/>
            <person name="Joe M.-H."/>
            <person name="Cho y.-j."/>
            <person name="Kim M.-K."/>
            <person name="Lim S.-Y."/>
        </authorList>
    </citation>
    <scope>NUCLEOTIDE SEQUENCE [LARGE SCALE GENOMIC DNA]</scope>
    <source>
        <strain evidence="2 3">DY53</strain>
    </source>
</reference>
<dbReference type="EMBL" id="CP007145">
    <property type="protein sequence ID" value="AHJ98031.1"/>
    <property type="molecule type" value="Genomic_DNA"/>
</dbReference>
<dbReference type="HOGENOM" id="CLU_530764_0_0_10"/>
<dbReference type="PATRIC" id="fig|1227739.3.peg.2632"/>
<protein>
    <recommendedName>
        <fullName evidence="1">Metallo-beta-lactamase domain-containing protein</fullName>
    </recommendedName>
</protein>
<keyword evidence="3" id="KW-1185">Reference proteome</keyword>
<feature type="domain" description="Metallo-beta-lactamase" evidence="1">
    <location>
        <begin position="261"/>
        <end position="455"/>
    </location>
</feature>
<dbReference type="SUPFAM" id="SSF56281">
    <property type="entry name" value="Metallo-hydrolase/oxidoreductase"/>
    <property type="match status" value="1"/>
</dbReference>
<dbReference type="AlphaFoldDB" id="W8F603"/>
<accession>W8F603</accession>
<dbReference type="eggNOG" id="COG0491">
    <property type="taxonomic scope" value="Bacteria"/>
</dbReference>
<name>W8F603_9BACT</name>
<evidence type="ECO:0000259" key="1">
    <source>
        <dbReference type="SMART" id="SM00849"/>
    </source>
</evidence>
<dbReference type="STRING" id="1227739.Hsw_2436"/>
<organism evidence="2 3">
    <name type="scientific">Hymenobacter swuensis DY53</name>
    <dbReference type="NCBI Taxonomy" id="1227739"/>
    <lineage>
        <taxon>Bacteria</taxon>
        <taxon>Pseudomonadati</taxon>
        <taxon>Bacteroidota</taxon>
        <taxon>Cytophagia</taxon>
        <taxon>Cytophagales</taxon>
        <taxon>Hymenobacteraceae</taxon>
        <taxon>Hymenobacter</taxon>
    </lineage>
</organism>
<evidence type="ECO:0000313" key="3">
    <source>
        <dbReference type="Proteomes" id="UP000019423"/>
    </source>
</evidence>
<sequence length="478" mass="53700">MLIIWLLLPSEVQAKPKDYLQRCWNQQGKDLDAGYLTLRYQETSHELEHSQYPWQQTRYDKKGVAWLNVSNFLKQDTLTQDSKTYYSKSQLSPAELLLLDYGDKELLAVTPAMFAGYVLTTARYSPALLLHYFVQHPTAVTKSTDQDFAVYKAPVADGRVTLFIRKADGLLDHTTVLQADELFGDVLTTYTYQNYASTGKVRYPTTIGISKLNGRIQDEVSVLAAVIAPVAAPVLNRPDGYQMRAASSSVPPIAVQKYSPQLHFLELKHTDDRVLVVEFNDFLVVAEAPLTSENGEAILAETRRIAPGKPVRYFVFGHYHPHYLGGLRPFVRHGATILCGPGSADYVRTLASAPRTLRPDSLQLHPRPLQVEEVTSSKTITDGQFEMQIHFIGAKSAHTNDYLVYYFPSEKLLFEDDLVWIKRTGPAQKPSARQAGLYQAVKSLNLDVKTVVQSWPVADYGVKTIIPFSDIEQAMQVK</sequence>
<dbReference type="Proteomes" id="UP000019423">
    <property type="component" value="Chromosome"/>
</dbReference>
<dbReference type="SMART" id="SM00849">
    <property type="entry name" value="Lactamase_B"/>
    <property type="match status" value="1"/>
</dbReference>
<dbReference type="Gene3D" id="3.60.15.10">
    <property type="entry name" value="Ribonuclease Z/Hydroxyacylglutathione hydrolase-like"/>
    <property type="match status" value="1"/>
</dbReference>
<gene>
    <name evidence="2" type="ORF">Hsw_2436</name>
</gene>